<gene>
    <name evidence="1" type="ORF">HC248_02247</name>
</gene>
<organism evidence="1 2">
    <name type="scientific">Polaromonas vacuolata</name>
    <dbReference type="NCBI Taxonomy" id="37448"/>
    <lineage>
        <taxon>Bacteria</taxon>
        <taxon>Pseudomonadati</taxon>
        <taxon>Pseudomonadota</taxon>
        <taxon>Betaproteobacteria</taxon>
        <taxon>Burkholderiales</taxon>
        <taxon>Comamonadaceae</taxon>
        <taxon>Polaromonas</taxon>
    </lineage>
</organism>
<protein>
    <submittedName>
        <fullName evidence="1">Uncharacterized protein</fullName>
    </submittedName>
</protein>
<keyword evidence="2" id="KW-1185">Reference proteome</keyword>
<dbReference type="Proteomes" id="UP000502041">
    <property type="component" value="Chromosome"/>
</dbReference>
<proteinExistence type="predicted"/>
<evidence type="ECO:0000313" key="1">
    <source>
        <dbReference type="EMBL" id="QJC56936.1"/>
    </source>
</evidence>
<name>A0A6H2HBT9_9BURK</name>
<dbReference type="KEGG" id="pvac:HC248_02247"/>
<evidence type="ECO:0000313" key="2">
    <source>
        <dbReference type="Proteomes" id="UP000502041"/>
    </source>
</evidence>
<accession>A0A6H2HBT9</accession>
<dbReference type="AlphaFoldDB" id="A0A6H2HBT9"/>
<sequence>MTSLTKTLEKLLILGTKIAFIDWTQRRVRPLKALRGLRMTVCATTARELARALTPTQANLVKEQLSLSGVTP</sequence>
<dbReference type="EMBL" id="CP051461">
    <property type="protein sequence ID" value="QJC56936.1"/>
    <property type="molecule type" value="Genomic_DNA"/>
</dbReference>
<reference evidence="1 2" key="1">
    <citation type="submission" date="2020-04" db="EMBL/GenBank/DDBJ databases">
        <title>Complete genome of a Psychrophilic, Marine, Gas Vacuolate Bacterium Polaromonas vacuolata KCTC 22033T.</title>
        <authorList>
            <person name="Hwang K."/>
            <person name="Kim K.M."/>
        </authorList>
    </citation>
    <scope>NUCLEOTIDE SEQUENCE [LARGE SCALE GENOMIC DNA]</scope>
    <source>
        <strain evidence="1 2">KCTC 22033</strain>
    </source>
</reference>